<dbReference type="Proteomes" id="UP000031563">
    <property type="component" value="Unassembled WGS sequence"/>
</dbReference>
<keyword evidence="1" id="KW-0472">Membrane</keyword>
<dbReference type="EMBL" id="JWIR02000076">
    <property type="protein sequence ID" value="KKB35077.1"/>
    <property type="molecule type" value="Genomic_DNA"/>
</dbReference>
<reference evidence="2" key="1">
    <citation type="submission" date="2015-02" db="EMBL/GenBank/DDBJ databases">
        <title>Genome Assembly of Bacillaceae bacterium MTCC 8252.</title>
        <authorList>
            <person name="Verma A."/>
            <person name="Khatri I."/>
            <person name="Mual P."/>
            <person name="Subramanian S."/>
            <person name="Krishnamurthi S."/>
        </authorList>
    </citation>
    <scope>NUCLEOTIDE SEQUENCE [LARGE SCALE GENOMIC DNA]</scope>
    <source>
        <strain evidence="2">MTCC 8252</strain>
    </source>
</reference>
<keyword evidence="3" id="KW-1185">Reference proteome</keyword>
<organism evidence="2 3">
    <name type="scientific">Bacillus thermotolerans</name>
    <name type="common">Quasibacillus thermotolerans</name>
    <dbReference type="NCBI Taxonomy" id="1221996"/>
    <lineage>
        <taxon>Bacteria</taxon>
        <taxon>Bacillati</taxon>
        <taxon>Bacillota</taxon>
        <taxon>Bacilli</taxon>
        <taxon>Bacillales</taxon>
        <taxon>Bacillaceae</taxon>
        <taxon>Bacillus</taxon>
    </lineage>
</organism>
<feature type="transmembrane region" description="Helical" evidence="1">
    <location>
        <begin position="55"/>
        <end position="82"/>
    </location>
</feature>
<dbReference type="STRING" id="1221996.QY95_03648"/>
<sequence length="95" mass="11043">MGTMRGLIQSKEVFASQEQEKNTHEDYYMMEFHWHKYLLLLDEDKREYVARRYSYLLGTIHGLGALLVSISASFISVLVISYNHTLSGLMILKLV</sequence>
<evidence type="ECO:0000313" key="2">
    <source>
        <dbReference type="EMBL" id="KKB35077.1"/>
    </source>
</evidence>
<evidence type="ECO:0000256" key="1">
    <source>
        <dbReference type="SAM" id="Phobius"/>
    </source>
</evidence>
<gene>
    <name evidence="2" type="ORF">QY95_03648</name>
</gene>
<keyword evidence="1" id="KW-0812">Transmembrane</keyword>
<comment type="caution">
    <text evidence="2">The sequence shown here is derived from an EMBL/GenBank/DDBJ whole genome shotgun (WGS) entry which is preliminary data.</text>
</comment>
<keyword evidence="1" id="KW-1133">Transmembrane helix</keyword>
<accession>A0A0F5HQG9</accession>
<evidence type="ECO:0000313" key="3">
    <source>
        <dbReference type="Proteomes" id="UP000031563"/>
    </source>
</evidence>
<protein>
    <submittedName>
        <fullName evidence="2">Uncharacterized protein</fullName>
    </submittedName>
</protein>
<proteinExistence type="predicted"/>
<dbReference type="AlphaFoldDB" id="A0A0F5HQG9"/>
<name>A0A0F5HQG9_BACTR</name>